<feature type="domain" description="DprA winged helix" evidence="3">
    <location>
        <begin position="307"/>
        <end position="362"/>
    </location>
</feature>
<dbReference type="Gene3D" id="1.10.10.10">
    <property type="entry name" value="Winged helix-like DNA-binding domain superfamily/Winged helix DNA-binding domain"/>
    <property type="match status" value="1"/>
</dbReference>
<evidence type="ECO:0000313" key="5">
    <source>
        <dbReference type="Proteomes" id="UP000239539"/>
    </source>
</evidence>
<dbReference type="PANTHER" id="PTHR43022:SF1">
    <property type="entry name" value="PROTEIN SMF"/>
    <property type="match status" value="1"/>
</dbReference>
<dbReference type="RefSeq" id="WP_105932366.1">
    <property type="nucleotide sequence ID" value="NZ_PVNO01000031.1"/>
</dbReference>
<dbReference type="InterPro" id="IPR003488">
    <property type="entry name" value="DprA"/>
</dbReference>
<proteinExistence type="inferred from homology"/>
<dbReference type="NCBIfam" id="TIGR00732">
    <property type="entry name" value="dprA"/>
    <property type="match status" value="1"/>
</dbReference>
<comment type="caution">
    <text evidence="4">The sequence shown here is derived from an EMBL/GenBank/DDBJ whole genome shotgun (WGS) entry which is preliminary data.</text>
</comment>
<feature type="domain" description="Smf/DprA SLOG" evidence="2">
    <location>
        <begin position="81"/>
        <end position="290"/>
    </location>
</feature>
<organism evidence="4 5">
    <name type="scientific">Alteromonas gracilis</name>
    <dbReference type="NCBI Taxonomy" id="1479524"/>
    <lineage>
        <taxon>Bacteria</taxon>
        <taxon>Pseudomonadati</taxon>
        <taxon>Pseudomonadota</taxon>
        <taxon>Gammaproteobacteria</taxon>
        <taxon>Alteromonadales</taxon>
        <taxon>Alteromonadaceae</taxon>
        <taxon>Alteromonas/Salinimonas group</taxon>
        <taxon>Alteromonas</taxon>
    </lineage>
</organism>
<evidence type="ECO:0000256" key="1">
    <source>
        <dbReference type="ARBA" id="ARBA00006525"/>
    </source>
</evidence>
<dbReference type="PANTHER" id="PTHR43022">
    <property type="entry name" value="PROTEIN SMF"/>
    <property type="match status" value="1"/>
</dbReference>
<reference evidence="5" key="1">
    <citation type="journal article" date="2020" name="Int. J. Syst. Evol. Microbiol.">
        <title>Alteromonas alba sp. nov., a marine bacterium isolated from the seawater of the West Pacific Ocean.</title>
        <authorList>
            <person name="Sun C."/>
            <person name="Wu Y.-H."/>
            <person name="Xamxidin M."/>
            <person name="Cheng H."/>
            <person name="Xu X.-W."/>
        </authorList>
    </citation>
    <scope>NUCLEOTIDE SEQUENCE [LARGE SCALE GENOMIC DNA]</scope>
    <source>
        <strain evidence="5">9a2</strain>
    </source>
</reference>
<evidence type="ECO:0000259" key="2">
    <source>
        <dbReference type="Pfam" id="PF02481"/>
    </source>
</evidence>
<dbReference type="Gene3D" id="3.40.50.450">
    <property type="match status" value="1"/>
</dbReference>
<accession>A0ABX5CLN0</accession>
<dbReference type="InterPro" id="IPR041614">
    <property type="entry name" value="DprA_WH"/>
</dbReference>
<dbReference type="Proteomes" id="UP000239539">
    <property type="component" value="Unassembled WGS sequence"/>
</dbReference>
<gene>
    <name evidence="4" type="primary">dprA</name>
    <name evidence="4" type="ORF">C6Y39_16665</name>
</gene>
<evidence type="ECO:0000259" key="3">
    <source>
        <dbReference type="Pfam" id="PF17782"/>
    </source>
</evidence>
<comment type="similarity">
    <text evidence="1">Belongs to the DprA/Smf family.</text>
</comment>
<dbReference type="InterPro" id="IPR057666">
    <property type="entry name" value="DrpA_SLOG"/>
</dbReference>
<protein>
    <submittedName>
        <fullName evidence="4">DNA-protecting protein DprA</fullName>
    </submittedName>
</protein>
<evidence type="ECO:0000313" key="4">
    <source>
        <dbReference type="EMBL" id="PRO67331.1"/>
    </source>
</evidence>
<dbReference type="SUPFAM" id="SSF102405">
    <property type="entry name" value="MCP/YpsA-like"/>
    <property type="match status" value="1"/>
</dbReference>
<sequence>MNLQLTPPDSMQLPWVKLASAQRVSPKSWLEVLERYQLSPHELLKENTALCEKTKALIGQISQPYVDAAFKWKEAGQNRHIITLDSPFYPALLKQLDSPPLVLFATGNLELLGQKQIAVVGSRRASHQGRRIANDFSLSLSNNGVVVTSGLAMGIDSAAHQGAMAGSTGTIAVMGTGPDKVYPAKNIKILNDINHNGGLSITEFFPGLGPKPWHFPRRNRIIAALSLGTLVVEAKIKSGTLITANLAADLGREVFAVPGNIFHAYSEGCHWLIQQGAKLVTTSNDILEEIEVYPEQISLGIDEQDEKSAANSLATDKLLASVDYDITAIDVIAQRNALSVSQAMASLLEYELRGLVAAVPGGYVKLRGK</sequence>
<dbReference type="Pfam" id="PF02481">
    <property type="entry name" value="DNA_processg_A"/>
    <property type="match status" value="1"/>
</dbReference>
<dbReference type="InterPro" id="IPR036388">
    <property type="entry name" value="WH-like_DNA-bd_sf"/>
</dbReference>
<dbReference type="Pfam" id="PF17782">
    <property type="entry name" value="WHD_DprA"/>
    <property type="match status" value="1"/>
</dbReference>
<name>A0ABX5CLN0_9ALTE</name>
<keyword evidence="5" id="KW-1185">Reference proteome</keyword>
<dbReference type="EMBL" id="PVNO01000031">
    <property type="protein sequence ID" value="PRO67331.1"/>
    <property type="molecule type" value="Genomic_DNA"/>
</dbReference>